<dbReference type="Proteomes" id="UP000295781">
    <property type="component" value="Chromosome"/>
</dbReference>
<organism evidence="1 2">
    <name type="scientific">Sorangium cellulosum</name>
    <name type="common">Polyangium cellulosum</name>
    <dbReference type="NCBI Taxonomy" id="56"/>
    <lineage>
        <taxon>Bacteria</taxon>
        <taxon>Pseudomonadati</taxon>
        <taxon>Myxococcota</taxon>
        <taxon>Polyangia</taxon>
        <taxon>Polyangiales</taxon>
        <taxon>Polyangiaceae</taxon>
        <taxon>Sorangium</taxon>
    </lineage>
</organism>
<dbReference type="InterPro" id="IPR013785">
    <property type="entry name" value="Aldolase_TIM"/>
</dbReference>
<dbReference type="OrthoDB" id="5509694at2"/>
<dbReference type="SUPFAM" id="SSF51366">
    <property type="entry name" value="Ribulose-phoshate binding barrel"/>
    <property type="match status" value="1"/>
</dbReference>
<dbReference type="EMBL" id="CP012670">
    <property type="protein sequence ID" value="AUX25076.1"/>
    <property type="molecule type" value="Genomic_DNA"/>
</dbReference>
<evidence type="ECO:0008006" key="3">
    <source>
        <dbReference type="Google" id="ProtNLM"/>
    </source>
</evidence>
<reference evidence="1 2" key="1">
    <citation type="submission" date="2015-09" db="EMBL/GenBank/DDBJ databases">
        <title>Sorangium comparison.</title>
        <authorList>
            <person name="Zaburannyi N."/>
            <person name="Bunk B."/>
            <person name="Overmann J."/>
            <person name="Mueller R."/>
        </authorList>
    </citation>
    <scope>NUCLEOTIDE SEQUENCE [LARGE SCALE GENOMIC DNA]</scope>
    <source>
        <strain evidence="1 2">So ceGT47</strain>
    </source>
</reference>
<gene>
    <name evidence="1" type="ORF">SOCEGT47_056190</name>
</gene>
<evidence type="ECO:0000313" key="2">
    <source>
        <dbReference type="Proteomes" id="UP000295781"/>
    </source>
</evidence>
<dbReference type="AlphaFoldDB" id="A0A4P2Q7F1"/>
<dbReference type="InterPro" id="IPR011060">
    <property type="entry name" value="RibuloseP-bd_barrel"/>
</dbReference>
<dbReference type="Gene3D" id="3.20.20.70">
    <property type="entry name" value="Aldolase class I"/>
    <property type="match status" value="1"/>
</dbReference>
<proteinExistence type="predicted"/>
<accession>A0A4P2Q7F1</accession>
<protein>
    <recommendedName>
        <fullName evidence="3">Indole-3-glycerol-phosphate synthase</fullName>
    </recommendedName>
</protein>
<evidence type="ECO:0000313" key="1">
    <source>
        <dbReference type="EMBL" id="AUX25076.1"/>
    </source>
</evidence>
<sequence>MALVGLIDAETPAEDAARLQELNISALAFAGAGPIMQRAARATKTVPSLCLSRVGDRDGALSARYHGADGVCIDALLPLDDWDRLAKGARTMRMLPLALAESPEGAAAAVKVGARAVLVRGDSAEAVIATAGALPRALTVVAEVVSADADALRRLVGHVDAAIVAPAVHTSADFPALVAEVDP</sequence>
<name>A0A4P2Q7F1_SORCE</name>